<feature type="region of interest" description="Disordered" evidence="1">
    <location>
        <begin position="73"/>
        <end position="95"/>
    </location>
</feature>
<gene>
    <name evidence="3" type="ORF">EUGRSUZ_F01988</name>
</gene>
<protein>
    <submittedName>
        <fullName evidence="3">Uncharacterized protein</fullName>
    </submittedName>
</protein>
<evidence type="ECO:0000256" key="2">
    <source>
        <dbReference type="SAM" id="Phobius"/>
    </source>
</evidence>
<feature type="transmembrane region" description="Helical" evidence="2">
    <location>
        <begin position="15"/>
        <end position="35"/>
    </location>
</feature>
<evidence type="ECO:0000256" key="1">
    <source>
        <dbReference type="SAM" id="MobiDB-lite"/>
    </source>
</evidence>
<proteinExistence type="predicted"/>
<reference evidence="3" key="1">
    <citation type="submission" date="2013-07" db="EMBL/GenBank/DDBJ databases">
        <title>The genome of Eucalyptus grandis.</title>
        <authorList>
            <person name="Schmutz J."/>
            <person name="Hayes R."/>
            <person name="Myburg A."/>
            <person name="Tuskan G."/>
            <person name="Grattapaglia D."/>
            <person name="Rokhsar D.S."/>
        </authorList>
    </citation>
    <scope>NUCLEOTIDE SEQUENCE</scope>
    <source>
        <tissue evidence="3">Leaf extractions</tissue>
    </source>
</reference>
<dbReference type="Gramene" id="KCW68326">
    <property type="protein sequence ID" value="KCW68326"/>
    <property type="gene ID" value="EUGRSUZ_F01988"/>
</dbReference>
<accession>A0A059BR09</accession>
<sequence length="95" mass="11413">MIEIIISLIFIYKSFLYLVHFLYIITLTFELIYFISSTFTELSEFFDYFKDIELLEFFDIIHSIKIWSTRPPWTRGLSQGSRHKYQGLGTDQRGL</sequence>
<dbReference type="InParanoid" id="A0A059BR09"/>
<name>A0A059BR09_EUCGR</name>
<keyword evidence="2" id="KW-1133">Transmembrane helix</keyword>
<dbReference type="EMBL" id="KK198758">
    <property type="protein sequence ID" value="KCW68326.1"/>
    <property type="molecule type" value="Genomic_DNA"/>
</dbReference>
<organism evidence="3">
    <name type="scientific">Eucalyptus grandis</name>
    <name type="common">Flooded gum</name>
    <dbReference type="NCBI Taxonomy" id="71139"/>
    <lineage>
        <taxon>Eukaryota</taxon>
        <taxon>Viridiplantae</taxon>
        <taxon>Streptophyta</taxon>
        <taxon>Embryophyta</taxon>
        <taxon>Tracheophyta</taxon>
        <taxon>Spermatophyta</taxon>
        <taxon>Magnoliopsida</taxon>
        <taxon>eudicotyledons</taxon>
        <taxon>Gunneridae</taxon>
        <taxon>Pentapetalae</taxon>
        <taxon>rosids</taxon>
        <taxon>malvids</taxon>
        <taxon>Myrtales</taxon>
        <taxon>Myrtaceae</taxon>
        <taxon>Myrtoideae</taxon>
        <taxon>Eucalypteae</taxon>
        <taxon>Eucalyptus</taxon>
    </lineage>
</organism>
<dbReference type="AlphaFoldDB" id="A0A059BR09"/>
<evidence type="ECO:0000313" key="3">
    <source>
        <dbReference type="EMBL" id="KCW68326.1"/>
    </source>
</evidence>
<keyword evidence="2" id="KW-0472">Membrane</keyword>
<keyword evidence="2" id="KW-0812">Transmembrane</keyword>